<reference evidence="2 3" key="1">
    <citation type="submission" date="2021-11" db="EMBL/GenBank/DDBJ databases">
        <title>Black yeast isolated from Biological Soil Crust.</title>
        <authorList>
            <person name="Kurbessoian T."/>
        </authorList>
    </citation>
    <scope>NUCLEOTIDE SEQUENCE [LARGE SCALE GENOMIC DNA]</scope>
    <source>
        <strain evidence="2 3">CCFEE 5522</strain>
    </source>
</reference>
<evidence type="ECO:0000313" key="3">
    <source>
        <dbReference type="Proteomes" id="UP001324427"/>
    </source>
</evidence>
<dbReference type="Gene3D" id="1.10.1510.10">
    <property type="entry name" value="Uncharacterised protein YqeY/AIM41 PF09424, N-terminal domain"/>
    <property type="match status" value="1"/>
</dbReference>
<comment type="caution">
    <text evidence="2">The sequence shown here is derived from an EMBL/GenBank/DDBJ whole genome shotgun (WGS) entry which is preliminary data.</text>
</comment>
<sequence>MASLISRSIARSAGIRTGYVCPRCRHYATPSSTTLPAPPMLLKLRTDLKTAMKAKDASRLSVLRALLAEVTNSAKTSTPIKTDMQLLSILRKRAAAAKTARAEFESAGRQDLVEQEDKQAAIIEEYAGGVETTSESDIRDAVSKVVGEVKAAAAGKVNMGDVLKKLLAPGGSLDGKPVEKSQVAKAVKEVLAQP</sequence>
<evidence type="ECO:0000256" key="1">
    <source>
        <dbReference type="RuleBase" id="RU365099"/>
    </source>
</evidence>
<organism evidence="2 3">
    <name type="scientific">Oleoguttula mirabilis</name>
    <dbReference type="NCBI Taxonomy" id="1507867"/>
    <lineage>
        <taxon>Eukaryota</taxon>
        <taxon>Fungi</taxon>
        <taxon>Dikarya</taxon>
        <taxon>Ascomycota</taxon>
        <taxon>Pezizomycotina</taxon>
        <taxon>Dothideomycetes</taxon>
        <taxon>Dothideomycetidae</taxon>
        <taxon>Mycosphaerellales</taxon>
        <taxon>Teratosphaeriaceae</taxon>
        <taxon>Oleoguttula</taxon>
    </lineage>
</organism>
<protein>
    <recommendedName>
        <fullName evidence="1">Altered inheritance of mitochondria protein 41</fullName>
    </recommendedName>
</protein>
<evidence type="ECO:0000313" key="2">
    <source>
        <dbReference type="EMBL" id="KAK4548387.1"/>
    </source>
</evidence>
<dbReference type="EMBL" id="JAVFHQ010000008">
    <property type="protein sequence ID" value="KAK4548387.1"/>
    <property type="molecule type" value="Genomic_DNA"/>
</dbReference>
<dbReference type="Pfam" id="PF09424">
    <property type="entry name" value="YqeY"/>
    <property type="match status" value="1"/>
</dbReference>
<name>A0AAV9JTK0_9PEZI</name>
<dbReference type="InterPro" id="IPR003789">
    <property type="entry name" value="Asn/Gln_tRNA_amidoTrase-B-like"/>
</dbReference>
<dbReference type="InterPro" id="IPR019004">
    <property type="entry name" value="YqeY/Aim41"/>
</dbReference>
<dbReference type="GO" id="GO:0016884">
    <property type="term" value="F:carbon-nitrogen ligase activity, with glutamine as amido-N-donor"/>
    <property type="evidence" value="ECO:0007669"/>
    <property type="project" value="UniProtKB-UniRule"/>
</dbReference>
<dbReference type="Proteomes" id="UP001324427">
    <property type="component" value="Unassembled WGS sequence"/>
</dbReference>
<accession>A0AAV9JTK0</accession>
<comment type="similarity">
    <text evidence="1">Belongs to the AIM41 family.</text>
</comment>
<dbReference type="InterPro" id="IPR042184">
    <property type="entry name" value="YqeY/Aim41_N"/>
</dbReference>
<dbReference type="PANTHER" id="PTHR28055:SF1">
    <property type="entry name" value="ALTERED INHERITANCE OF MITOCHONDRIA PROTEIN 41, MITOCHONDRIAL"/>
    <property type="match status" value="1"/>
</dbReference>
<keyword evidence="3" id="KW-1185">Reference proteome</keyword>
<comment type="subcellular location">
    <subcellularLocation>
        <location evidence="1">Mitochondrion</location>
    </subcellularLocation>
</comment>
<dbReference type="PANTHER" id="PTHR28055">
    <property type="entry name" value="ALTERED INHERITANCE OF MITOCHONDRIA PROTEIN 41, MITOCHONDRIAL"/>
    <property type="match status" value="1"/>
</dbReference>
<dbReference type="SUPFAM" id="SSF89095">
    <property type="entry name" value="GatB/YqeY motif"/>
    <property type="match status" value="1"/>
</dbReference>
<keyword evidence="1" id="KW-0496">Mitochondrion</keyword>
<proteinExistence type="inferred from homology"/>
<dbReference type="GO" id="GO:0005739">
    <property type="term" value="C:mitochondrion"/>
    <property type="evidence" value="ECO:0007669"/>
    <property type="project" value="UniProtKB-SubCell"/>
</dbReference>
<gene>
    <name evidence="1" type="primary">AIM41</name>
    <name evidence="2" type="ORF">LTR36_010258</name>
</gene>
<dbReference type="AlphaFoldDB" id="A0AAV9JTK0"/>